<dbReference type="EMBL" id="QWIJ01000407">
    <property type="protein sequence ID" value="RMX82672.1"/>
    <property type="molecule type" value="Genomic_DNA"/>
</dbReference>
<comment type="caution">
    <text evidence="2">The sequence shown here is derived from an EMBL/GenBank/DDBJ whole genome shotgun (WGS) entry which is preliminary data.</text>
</comment>
<dbReference type="VEuPathDB" id="FungiDB:BTJ68_07033"/>
<dbReference type="PANTHER" id="PTHR40642:SF1">
    <property type="entry name" value="YALI0F31295P"/>
    <property type="match status" value="1"/>
</dbReference>
<dbReference type="Pfam" id="PF12720">
    <property type="entry name" value="DUF3807"/>
    <property type="match status" value="1"/>
</dbReference>
<dbReference type="OrthoDB" id="5422320at2759"/>
<feature type="region of interest" description="Disordered" evidence="1">
    <location>
        <begin position="171"/>
        <end position="253"/>
    </location>
</feature>
<gene>
    <name evidence="2" type="ORF">D0869_05876</name>
</gene>
<dbReference type="InterPro" id="IPR024526">
    <property type="entry name" value="DUF3807"/>
</dbReference>
<reference evidence="2 3" key="1">
    <citation type="journal article" date="2018" name="BMC Genomics">
        <title>Genomic evidence for intraspecific hybridization in a clonal and extremely halotolerant yeast.</title>
        <authorList>
            <person name="Gostincar C."/>
            <person name="Stajich J.E."/>
            <person name="Zupancic J."/>
            <person name="Zalar P."/>
            <person name="Gunde-Cimerman N."/>
        </authorList>
    </citation>
    <scope>NUCLEOTIDE SEQUENCE [LARGE SCALE GENOMIC DNA]</scope>
    <source>
        <strain evidence="2 3">EXF-6656</strain>
    </source>
</reference>
<evidence type="ECO:0000313" key="2">
    <source>
        <dbReference type="EMBL" id="RMX82672.1"/>
    </source>
</evidence>
<name>A0A3M6WVT1_HORWE</name>
<feature type="compositionally biased region" description="Low complexity" evidence="1">
    <location>
        <begin position="207"/>
        <end position="237"/>
    </location>
</feature>
<feature type="region of interest" description="Disordered" evidence="1">
    <location>
        <begin position="267"/>
        <end position="293"/>
    </location>
</feature>
<feature type="compositionally biased region" description="Basic and acidic residues" evidence="1">
    <location>
        <begin position="197"/>
        <end position="206"/>
    </location>
</feature>
<accession>A0A3M6WVT1</accession>
<dbReference type="Proteomes" id="UP000281245">
    <property type="component" value="Unassembled WGS sequence"/>
</dbReference>
<evidence type="ECO:0000256" key="1">
    <source>
        <dbReference type="SAM" id="MobiDB-lite"/>
    </source>
</evidence>
<evidence type="ECO:0000313" key="3">
    <source>
        <dbReference type="Proteomes" id="UP000281245"/>
    </source>
</evidence>
<dbReference type="AlphaFoldDB" id="A0A3M6WVT1"/>
<dbReference type="PANTHER" id="PTHR40642">
    <property type="entry name" value="YALI0F31295P"/>
    <property type="match status" value="1"/>
</dbReference>
<organism evidence="2 3">
    <name type="scientific">Hortaea werneckii</name>
    <name type="common">Black yeast</name>
    <name type="synonym">Cladosporium werneckii</name>
    <dbReference type="NCBI Taxonomy" id="91943"/>
    <lineage>
        <taxon>Eukaryota</taxon>
        <taxon>Fungi</taxon>
        <taxon>Dikarya</taxon>
        <taxon>Ascomycota</taxon>
        <taxon>Pezizomycotina</taxon>
        <taxon>Dothideomycetes</taxon>
        <taxon>Dothideomycetidae</taxon>
        <taxon>Mycosphaerellales</taxon>
        <taxon>Teratosphaeriaceae</taxon>
        <taxon>Hortaea</taxon>
    </lineage>
</organism>
<proteinExistence type="predicted"/>
<protein>
    <submittedName>
        <fullName evidence="2">Uncharacterized protein</fullName>
    </submittedName>
</protein>
<sequence>MSRSATRTFWLRHLPPVVFHTGYEGSYHDVLHVATALVMGPASRKRHQQKMAAQIEARQAKKAARAAKELGGKTSSDIPATPAVPIAAPVVTEDDLLAFQSTHFGDDTKPENWFVDAETALNVQPAWEEYEDLGFYADGAKRTLTDQQIEMFRHSEIEQLLRERRLLEEEEDYQNRRSGGAQEEEQRSPSSDSGRSSLEDDLHDLAKPAAKPATRPAPTRKLSQSSRSESSKSTVKSGTWKRQRKKDVPYDQRHKRRWEDFIEDNDPIEGSMTFRRNARELDDRQEEPVVMDY</sequence>